<dbReference type="Pfam" id="PF00483">
    <property type="entry name" value="NTP_transferase"/>
    <property type="match status" value="1"/>
</dbReference>
<gene>
    <name evidence="2" type="ORF">FVE67_07920</name>
</gene>
<sequence>MRAFVLCAGRGERLRPLTDHLPKPLLHLKGRPFLEITLARLLEEGFTTVGLNTWHLRNEILAFAEGFSATHPEITLEVFEEPELLGTCGALRYAAAFFTEPTLVINGDILTNFPLRVVYEAFLRRGGPCLMFCHRRPGLNRIRIQEERVVGFGEDHPEGFAYTGIQVVSPEWVAALPEERDLVPAYQKLIQKGLLPQALVATGFYWRDLGTPESFRELLSEIRKGKHPFL</sequence>
<dbReference type="PANTHER" id="PTHR22572">
    <property type="entry name" value="SUGAR-1-PHOSPHATE GUANYL TRANSFERASE"/>
    <property type="match status" value="1"/>
</dbReference>
<dbReference type="InterPro" id="IPR050486">
    <property type="entry name" value="Mannose-1P_guanyltransferase"/>
</dbReference>
<dbReference type="AlphaFoldDB" id="A0A6H1WU38"/>
<accession>A0A6H1WU38</accession>
<evidence type="ECO:0000313" key="2">
    <source>
        <dbReference type="EMBL" id="QJA06723.1"/>
    </source>
</evidence>
<dbReference type="Gene3D" id="3.90.550.10">
    <property type="entry name" value="Spore Coat Polysaccharide Biosynthesis Protein SpsA, Chain A"/>
    <property type="match status" value="1"/>
</dbReference>
<organism evidence="2 3">
    <name type="scientific">Thermosulfurimonas marina</name>
    <dbReference type="NCBI Taxonomy" id="2047767"/>
    <lineage>
        <taxon>Bacteria</taxon>
        <taxon>Pseudomonadati</taxon>
        <taxon>Thermodesulfobacteriota</taxon>
        <taxon>Thermodesulfobacteria</taxon>
        <taxon>Thermodesulfobacteriales</taxon>
        <taxon>Thermodesulfobacteriaceae</taxon>
        <taxon>Thermosulfurimonas</taxon>
    </lineage>
</organism>
<keyword evidence="3" id="KW-1185">Reference proteome</keyword>
<keyword evidence="2" id="KW-0808">Transferase</keyword>
<evidence type="ECO:0000259" key="1">
    <source>
        <dbReference type="Pfam" id="PF00483"/>
    </source>
</evidence>
<evidence type="ECO:0000313" key="3">
    <source>
        <dbReference type="Proteomes" id="UP000501253"/>
    </source>
</evidence>
<dbReference type="KEGG" id="tmai:FVE67_07920"/>
<dbReference type="EMBL" id="CP042909">
    <property type="protein sequence ID" value="QJA06723.1"/>
    <property type="molecule type" value="Genomic_DNA"/>
</dbReference>
<reference evidence="2 3" key="1">
    <citation type="submission" date="2019-08" db="EMBL/GenBank/DDBJ databases">
        <title>Complete genome sequence of Thermosulfurimonas marina SU872T, an anaerobic thermophilic chemolithoautotrophic bacterium isolated from a shallow marine hydrothermal vent.</title>
        <authorList>
            <person name="Allioux M."/>
            <person name="Jebbar M."/>
            <person name="Slobodkina G."/>
            <person name="Slobodkin A."/>
            <person name="Moalic Y."/>
            <person name="Frolova A."/>
            <person name="Shao Z."/>
            <person name="Alain K."/>
        </authorList>
    </citation>
    <scope>NUCLEOTIDE SEQUENCE [LARGE SCALE GENOMIC DNA]</scope>
    <source>
        <strain evidence="2 3">SU872</strain>
    </source>
</reference>
<feature type="domain" description="Nucleotidyl transferase" evidence="1">
    <location>
        <begin position="3"/>
        <end position="126"/>
    </location>
</feature>
<dbReference type="GO" id="GO:0016740">
    <property type="term" value="F:transferase activity"/>
    <property type="evidence" value="ECO:0007669"/>
    <property type="project" value="UniProtKB-KW"/>
</dbReference>
<dbReference type="InterPro" id="IPR029044">
    <property type="entry name" value="Nucleotide-diphossugar_trans"/>
</dbReference>
<dbReference type="InterPro" id="IPR005835">
    <property type="entry name" value="NTP_transferase_dom"/>
</dbReference>
<name>A0A6H1WU38_9BACT</name>
<dbReference type="RefSeq" id="WP_168720076.1">
    <property type="nucleotide sequence ID" value="NZ_CP042909.1"/>
</dbReference>
<proteinExistence type="predicted"/>
<dbReference type="Proteomes" id="UP000501253">
    <property type="component" value="Chromosome"/>
</dbReference>
<dbReference type="SUPFAM" id="SSF53448">
    <property type="entry name" value="Nucleotide-diphospho-sugar transferases"/>
    <property type="match status" value="1"/>
</dbReference>
<protein>
    <submittedName>
        <fullName evidence="2">NTP transferase domain-containing protein</fullName>
    </submittedName>
</protein>